<proteinExistence type="predicted"/>
<feature type="non-terminal residue" evidence="1">
    <location>
        <position position="1"/>
    </location>
</feature>
<gene>
    <name evidence="1" type="ORF">IscW_ISCW005493</name>
</gene>
<dbReference type="PANTHER" id="PTHR45702:SF2">
    <property type="entry name" value="KUZBANIAN, ISOFORM A"/>
    <property type="match status" value="1"/>
</dbReference>
<dbReference type="VEuPathDB" id="VectorBase:ISCW005493"/>
<dbReference type="GO" id="GO:0008237">
    <property type="term" value="F:metallopeptidase activity"/>
    <property type="evidence" value="ECO:0007669"/>
    <property type="project" value="InterPro"/>
</dbReference>
<feature type="non-terminal residue" evidence="1">
    <location>
        <position position="62"/>
    </location>
</feature>
<dbReference type="AlphaFoldDB" id="B7PN91"/>
<evidence type="ECO:0000313" key="1">
    <source>
        <dbReference type="EMBL" id="EEC08063.1"/>
    </source>
</evidence>
<dbReference type="SUPFAM" id="SSF55486">
    <property type="entry name" value="Metalloproteases ('zincins'), catalytic domain"/>
    <property type="match status" value="1"/>
</dbReference>
<name>B7PN91_IXOSC</name>
<protein>
    <submittedName>
        <fullName evidence="1">Uncharacterized protein</fullName>
    </submittedName>
</protein>
<dbReference type="EMBL" id="DS751537">
    <property type="protein sequence ID" value="EEC08063.1"/>
    <property type="molecule type" value="Genomic_DNA"/>
</dbReference>
<dbReference type="PANTHER" id="PTHR45702">
    <property type="entry name" value="ADAM10/ADAM17 METALLOPEPTIDASE FAMILY MEMBER"/>
    <property type="match status" value="1"/>
</dbReference>
<dbReference type="PaxDb" id="6945-B7PN91"/>
<dbReference type="Gene3D" id="3.40.390.10">
    <property type="entry name" value="Collagenase (Catalytic Domain)"/>
    <property type="match status" value="1"/>
</dbReference>
<reference evidence="1" key="1">
    <citation type="submission" date="2008-03" db="EMBL/GenBank/DDBJ databases">
        <title>Annotation of Ixodes scapularis.</title>
        <authorList>
            <consortium name="Ixodes scapularis Genome Project Consortium"/>
            <person name="Caler E."/>
            <person name="Hannick L.I."/>
            <person name="Bidwell S."/>
            <person name="Joardar V."/>
            <person name="Thiagarajan M."/>
            <person name="Amedeo P."/>
            <person name="Galinsky K.J."/>
            <person name="Schobel S."/>
            <person name="Inman J."/>
            <person name="Hostetler J."/>
            <person name="Miller J."/>
            <person name="Hammond M."/>
            <person name="Megy K."/>
            <person name="Lawson D."/>
            <person name="Kodira C."/>
            <person name="Sutton G."/>
            <person name="Meyer J."/>
            <person name="Hill C.A."/>
            <person name="Birren B."/>
            <person name="Nene V."/>
            <person name="Collins F."/>
            <person name="Alarcon-Chaidez F."/>
            <person name="Wikel S."/>
            <person name="Strausberg R."/>
        </authorList>
    </citation>
    <scope>NUCLEOTIDE SEQUENCE [LARGE SCALE GENOMIC DNA]</scope>
    <source>
        <strain evidence="1">Wikel colony</strain>
    </source>
</reference>
<dbReference type="HOGENOM" id="CLU_2929373_0_0_1"/>
<organism>
    <name type="scientific">Ixodes scapularis</name>
    <name type="common">Black-legged tick</name>
    <name type="synonym">Deer tick</name>
    <dbReference type="NCBI Taxonomy" id="6945"/>
    <lineage>
        <taxon>Eukaryota</taxon>
        <taxon>Metazoa</taxon>
        <taxon>Ecdysozoa</taxon>
        <taxon>Arthropoda</taxon>
        <taxon>Chelicerata</taxon>
        <taxon>Arachnida</taxon>
        <taxon>Acari</taxon>
        <taxon>Parasitiformes</taxon>
        <taxon>Ixodida</taxon>
        <taxon>Ixodoidea</taxon>
        <taxon>Ixodidae</taxon>
        <taxon>Ixodinae</taxon>
        <taxon>Ixodes</taxon>
    </lineage>
</organism>
<dbReference type="InterPro" id="IPR024079">
    <property type="entry name" value="MetalloPept_cat_dom_sf"/>
</dbReference>
<dbReference type="VEuPathDB" id="VectorBase:ISCI005493"/>
<sequence>HDAGALCSPNTSDGNYLMYARATVGTLANNRKFSPCSISNMSAVLRSMFSSRGEKRNCFLGA</sequence>
<dbReference type="InterPro" id="IPR051489">
    <property type="entry name" value="ADAM_Metalloproteinase"/>
</dbReference>
<accession>B7PN91</accession>